<dbReference type="HAMAP" id="MF_01405">
    <property type="entry name" value="Non_canon_purine_NTPase"/>
    <property type="match status" value="1"/>
</dbReference>
<dbReference type="InterPro" id="IPR020922">
    <property type="entry name" value="dITP/XTP_pyrophosphatase"/>
</dbReference>
<dbReference type="Proteomes" id="UP000502298">
    <property type="component" value="Chromosome"/>
</dbReference>
<dbReference type="InterPro" id="IPR029001">
    <property type="entry name" value="ITPase-like_fam"/>
</dbReference>
<dbReference type="GO" id="GO:0036222">
    <property type="term" value="F:XTP diphosphatase activity"/>
    <property type="evidence" value="ECO:0007669"/>
    <property type="project" value="UniProtKB-UniRule"/>
</dbReference>
<dbReference type="PANTHER" id="PTHR11067:SF9">
    <property type="entry name" value="INOSINE TRIPHOSPHATE PYROPHOSPHATASE"/>
    <property type="match status" value="1"/>
</dbReference>
<dbReference type="EMBL" id="CP050804">
    <property type="protein sequence ID" value="QJC22044.1"/>
    <property type="molecule type" value="Genomic_DNA"/>
</dbReference>
<dbReference type="RefSeq" id="WP_168917978.1">
    <property type="nucleotide sequence ID" value="NZ_CP050804.1"/>
</dbReference>
<sequence>MTMETSRPRLILATRNSHKVGELREILAPFLPGIDLTAIHSAADLDVSEPVEDAVTFAGNALIKARHIAQATGIPAVADDSGICVDVLGGAPGIFSARWSGRHGDDRANLDLLLAQLNDVLPEYRSAYFACAATLVLPDGQEFVREGRMTGTLRYTAVGGGGFGYDPIFQPDGYDVTAAELTPDEKNKISHRGRAFAELGPIIASHVFQ</sequence>
<comment type="catalytic activity">
    <reaction evidence="10">
        <text>ITP + H2O = IMP + diphosphate + H(+)</text>
        <dbReference type="Rhea" id="RHEA:29399"/>
        <dbReference type="ChEBI" id="CHEBI:15377"/>
        <dbReference type="ChEBI" id="CHEBI:15378"/>
        <dbReference type="ChEBI" id="CHEBI:33019"/>
        <dbReference type="ChEBI" id="CHEBI:58053"/>
        <dbReference type="ChEBI" id="CHEBI:61402"/>
        <dbReference type="EC" id="3.6.1.66"/>
    </reaction>
</comment>
<dbReference type="Pfam" id="PF01725">
    <property type="entry name" value="Ham1p_like"/>
    <property type="match status" value="1"/>
</dbReference>
<evidence type="ECO:0000313" key="13">
    <source>
        <dbReference type="Proteomes" id="UP000502298"/>
    </source>
</evidence>
<dbReference type="GO" id="GO:0000166">
    <property type="term" value="F:nucleotide binding"/>
    <property type="evidence" value="ECO:0007669"/>
    <property type="project" value="UniProtKB-KW"/>
</dbReference>
<feature type="binding site" evidence="10">
    <location>
        <position position="80"/>
    </location>
    <ligand>
        <name>Mg(2+)</name>
        <dbReference type="ChEBI" id="CHEBI:18420"/>
    </ligand>
</feature>
<evidence type="ECO:0000256" key="5">
    <source>
        <dbReference type="ARBA" id="ARBA00022801"/>
    </source>
</evidence>
<name>A0A6H2ELU3_9ACTO</name>
<dbReference type="GO" id="GO:0035870">
    <property type="term" value="F:dITP diphosphatase activity"/>
    <property type="evidence" value="ECO:0007669"/>
    <property type="project" value="UniProtKB-UniRule"/>
</dbReference>
<dbReference type="GO" id="GO:0036220">
    <property type="term" value="F:ITP diphosphatase activity"/>
    <property type="evidence" value="ECO:0007669"/>
    <property type="project" value="UniProtKB-UniRule"/>
</dbReference>
<dbReference type="PANTHER" id="PTHR11067">
    <property type="entry name" value="INOSINE TRIPHOSPHATE PYROPHOSPHATASE/HAM1 PROTEIN"/>
    <property type="match status" value="1"/>
</dbReference>
<comment type="catalytic activity">
    <reaction evidence="8 10">
        <text>dITP + H2O = dIMP + diphosphate + H(+)</text>
        <dbReference type="Rhea" id="RHEA:28342"/>
        <dbReference type="ChEBI" id="CHEBI:15377"/>
        <dbReference type="ChEBI" id="CHEBI:15378"/>
        <dbReference type="ChEBI" id="CHEBI:33019"/>
        <dbReference type="ChEBI" id="CHEBI:61194"/>
        <dbReference type="ChEBI" id="CHEBI:61382"/>
        <dbReference type="EC" id="3.6.1.66"/>
    </reaction>
</comment>
<feature type="binding site" evidence="10">
    <location>
        <begin position="14"/>
        <end position="19"/>
    </location>
    <ligand>
        <name>substrate</name>
    </ligand>
</feature>
<keyword evidence="5 10" id="KW-0378">Hydrolase</keyword>
<evidence type="ECO:0000256" key="7">
    <source>
        <dbReference type="ARBA" id="ARBA00023080"/>
    </source>
</evidence>
<comment type="catalytic activity">
    <reaction evidence="9 10">
        <text>XTP + H2O = XMP + diphosphate + H(+)</text>
        <dbReference type="Rhea" id="RHEA:28610"/>
        <dbReference type="ChEBI" id="CHEBI:15377"/>
        <dbReference type="ChEBI" id="CHEBI:15378"/>
        <dbReference type="ChEBI" id="CHEBI:33019"/>
        <dbReference type="ChEBI" id="CHEBI:57464"/>
        <dbReference type="ChEBI" id="CHEBI:61314"/>
        <dbReference type="EC" id="3.6.1.66"/>
    </reaction>
</comment>
<evidence type="ECO:0000256" key="1">
    <source>
        <dbReference type="ARBA" id="ARBA00008023"/>
    </source>
</evidence>
<protein>
    <recommendedName>
        <fullName evidence="10">dITP/XTP pyrophosphatase</fullName>
        <ecNumber evidence="10">3.6.1.66</ecNumber>
    </recommendedName>
    <alternativeName>
        <fullName evidence="10">Non-canonical purine NTP pyrophosphatase</fullName>
    </alternativeName>
    <alternativeName>
        <fullName evidence="10">Non-standard purine NTP pyrophosphatase</fullName>
    </alternativeName>
    <alternativeName>
        <fullName evidence="10">Nucleoside-triphosphate diphosphatase</fullName>
    </alternativeName>
    <alternativeName>
        <fullName evidence="10">Nucleoside-triphosphate pyrophosphatase</fullName>
        <shortName evidence="10">NTPase</shortName>
    </alternativeName>
</protein>
<dbReference type="GO" id="GO:0009146">
    <property type="term" value="P:purine nucleoside triphosphate catabolic process"/>
    <property type="evidence" value="ECO:0007669"/>
    <property type="project" value="UniProtKB-UniRule"/>
</dbReference>
<keyword evidence="7 10" id="KW-0546">Nucleotide metabolism</keyword>
<evidence type="ECO:0000256" key="6">
    <source>
        <dbReference type="ARBA" id="ARBA00022842"/>
    </source>
</evidence>
<dbReference type="NCBIfam" id="TIGR00042">
    <property type="entry name" value="RdgB/HAM1 family non-canonical purine NTP pyrophosphatase"/>
    <property type="match status" value="1"/>
</dbReference>
<evidence type="ECO:0000256" key="9">
    <source>
        <dbReference type="ARBA" id="ARBA00052017"/>
    </source>
</evidence>
<dbReference type="FunFam" id="3.90.950.10:FF:000001">
    <property type="entry name" value="dITP/XTP pyrophosphatase"/>
    <property type="match status" value="1"/>
</dbReference>
<feature type="binding site" evidence="10">
    <location>
        <begin position="191"/>
        <end position="192"/>
    </location>
    <ligand>
        <name>substrate</name>
    </ligand>
</feature>
<organism evidence="12 13">
    <name type="scientific">Arcanobacterium buesumense</name>
    <dbReference type="NCBI Taxonomy" id="2722751"/>
    <lineage>
        <taxon>Bacteria</taxon>
        <taxon>Bacillati</taxon>
        <taxon>Actinomycetota</taxon>
        <taxon>Actinomycetes</taxon>
        <taxon>Actinomycetales</taxon>
        <taxon>Actinomycetaceae</taxon>
        <taxon>Arcanobacterium</taxon>
    </lineage>
</organism>
<evidence type="ECO:0000256" key="2">
    <source>
        <dbReference type="ARBA" id="ARBA00011738"/>
    </source>
</evidence>
<comment type="similarity">
    <text evidence="1 10 11">Belongs to the HAM1 NTPase family.</text>
</comment>
<evidence type="ECO:0000256" key="8">
    <source>
        <dbReference type="ARBA" id="ARBA00051875"/>
    </source>
</evidence>
<dbReference type="SUPFAM" id="SSF52972">
    <property type="entry name" value="ITPase-like"/>
    <property type="match status" value="1"/>
</dbReference>
<evidence type="ECO:0000313" key="12">
    <source>
        <dbReference type="EMBL" id="QJC22044.1"/>
    </source>
</evidence>
<gene>
    <name evidence="12" type="primary">rdgB</name>
    <name evidence="12" type="ORF">HC352_05690</name>
</gene>
<proteinExistence type="inferred from homology"/>
<dbReference type="GO" id="GO:0046872">
    <property type="term" value="F:metal ion binding"/>
    <property type="evidence" value="ECO:0007669"/>
    <property type="project" value="UniProtKB-KW"/>
</dbReference>
<dbReference type="GO" id="GO:0017111">
    <property type="term" value="F:ribonucleoside triphosphate phosphatase activity"/>
    <property type="evidence" value="ECO:0007669"/>
    <property type="project" value="InterPro"/>
</dbReference>
<dbReference type="Gene3D" id="3.90.950.10">
    <property type="match status" value="1"/>
</dbReference>
<comment type="caution">
    <text evidence="10">Lacks conserved residue(s) required for the propagation of feature annotation.</text>
</comment>
<dbReference type="GO" id="GO:0005829">
    <property type="term" value="C:cytosol"/>
    <property type="evidence" value="ECO:0007669"/>
    <property type="project" value="TreeGrafter"/>
</dbReference>
<feature type="binding site" evidence="10">
    <location>
        <position position="186"/>
    </location>
    <ligand>
        <name>substrate</name>
    </ligand>
</feature>
<comment type="function">
    <text evidence="10">Pyrophosphatase that catalyzes the hydrolysis of nucleoside triphosphates to their monophosphate derivatives, with a high preference for the non-canonical purine nucleotides XTP (xanthosine triphosphate), dITP (deoxyinosine triphosphate) and ITP. Seems to function as a house-cleaning enzyme that removes non-canonical purine nucleotides from the nucleotide pool, thus preventing their incorporation into DNA/RNA and avoiding chromosomal lesions.</text>
</comment>
<dbReference type="CDD" id="cd00515">
    <property type="entry name" value="HAM1"/>
    <property type="match status" value="1"/>
</dbReference>
<accession>A0A6H2ELU3</accession>
<feature type="active site" description="Proton acceptor" evidence="10">
    <location>
        <position position="80"/>
    </location>
</feature>
<evidence type="ECO:0000256" key="10">
    <source>
        <dbReference type="HAMAP-Rule" id="MF_01405"/>
    </source>
</evidence>
<evidence type="ECO:0000256" key="3">
    <source>
        <dbReference type="ARBA" id="ARBA00022723"/>
    </source>
</evidence>
<keyword evidence="6 10" id="KW-0460">Magnesium</keyword>
<keyword evidence="13" id="KW-1185">Reference proteome</keyword>
<dbReference type="GO" id="GO:0009117">
    <property type="term" value="P:nucleotide metabolic process"/>
    <property type="evidence" value="ECO:0007669"/>
    <property type="project" value="UniProtKB-KW"/>
</dbReference>
<comment type="subunit">
    <text evidence="2 10">Homodimer.</text>
</comment>
<evidence type="ECO:0000256" key="4">
    <source>
        <dbReference type="ARBA" id="ARBA00022741"/>
    </source>
</evidence>
<feature type="binding site" evidence="10">
    <location>
        <begin position="163"/>
        <end position="166"/>
    </location>
    <ligand>
        <name>substrate</name>
    </ligand>
</feature>
<dbReference type="AlphaFoldDB" id="A0A6H2ELU3"/>
<feature type="binding site" evidence="10">
    <location>
        <position position="81"/>
    </location>
    <ligand>
        <name>substrate</name>
    </ligand>
</feature>
<dbReference type="EC" id="3.6.1.66" evidence="10"/>
<comment type="cofactor">
    <cofactor evidence="10">
        <name>Mg(2+)</name>
        <dbReference type="ChEBI" id="CHEBI:18420"/>
    </cofactor>
    <text evidence="10">Binds 1 Mg(2+) ion per subunit.</text>
</comment>
<dbReference type="KEGG" id="arca:HC352_05690"/>
<evidence type="ECO:0000256" key="11">
    <source>
        <dbReference type="RuleBase" id="RU003781"/>
    </source>
</evidence>
<dbReference type="InterPro" id="IPR002637">
    <property type="entry name" value="RdgB/HAM1"/>
</dbReference>
<keyword evidence="4 10" id="KW-0547">Nucleotide-binding</keyword>
<keyword evidence="3 10" id="KW-0479">Metal-binding</keyword>
<reference evidence="12 13" key="1">
    <citation type="submission" date="2020-03" db="EMBL/GenBank/DDBJ databases">
        <title>Complete genome of Arcanobacterium buesumensis sp. nov. strain 2701.</title>
        <authorList>
            <person name="Borowiak M."/>
            <person name="Alssahen M."/>
            <person name="Laemmler C."/>
            <person name="Malorny B."/>
            <person name="Hassan A."/>
            <person name="Prenger-Berninghoff E."/>
            <person name="Ploetz M."/>
            <person name="Abdulmawjood A."/>
        </authorList>
    </citation>
    <scope>NUCLEOTIDE SEQUENCE [LARGE SCALE GENOMIC DNA]</scope>
    <source>
        <strain evidence="12 13">2701</strain>
    </source>
</reference>